<evidence type="ECO:0000259" key="9">
    <source>
        <dbReference type="PROSITE" id="PS50158"/>
    </source>
</evidence>
<keyword evidence="7" id="KW-0479">Metal-binding</keyword>
<keyword evidence="4" id="KW-0255">Endonuclease</keyword>
<protein>
    <submittedName>
        <fullName evidence="11">Gag/pol/env polyprotein, putative</fullName>
    </submittedName>
</protein>
<dbReference type="SUPFAM" id="SSF56672">
    <property type="entry name" value="DNA/RNA polymerases"/>
    <property type="match status" value="1"/>
</dbReference>
<evidence type="ECO:0000256" key="2">
    <source>
        <dbReference type="ARBA" id="ARBA00022695"/>
    </source>
</evidence>
<name>C5LWV5_PERM5</name>
<dbReference type="InterPro" id="IPR008042">
    <property type="entry name" value="Retrotrans_Pao"/>
</dbReference>
<evidence type="ECO:0000313" key="11">
    <source>
        <dbReference type="EMBL" id="EEQ98733.1"/>
    </source>
</evidence>
<keyword evidence="7" id="KW-0862">Zinc</keyword>
<evidence type="ECO:0000256" key="4">
    <source>
        <dbReference type="ARBA" id="ARBA00022759"/>
    </source>
</evidence>
<dbReference type="InterPro" id="IPR001969">
    <property type="entry name" value="Aspartic_peptidase_AS"/>
</dbReference>
<dbReference type="InterPro" id="IPR001878">
    <property type="entry name" value="Znf_CCHC"/>
</dbReference>
<dbReference type="GeneID" id="9062800"/>
<dbReference type="SMART" id="SM00343">
    <property type="entry name" value="ZnF_C2HC"/>
    <property type="match status" value="3"/>
</dbReference>
<evidence type="ECO:0000256" key="6">
    <source>
        <dbReference type="ARBA" id="ARBA00022918"/>
    </source>
</evidence>
<dbReference type="Pfam" id="PF05380">
    <property type="entry name" value="Peptidase_A17"/>
    <property type="match status" value="1"/>
</dbReference>
<dbReference type="InterPro" id="IPR036397">
    <property type="entry name" value="RNaseH_sf"/>
</dbReference>
<evidence type="ECO:0000259" key="10">
    <source>
        <dbReference type="PROSITE" id="PS50994"/>
    </source>
</evidence>
<keyword evidence="1" id="KW-0808">Transferase</keyword>
<evidence type="ECO:0000313" key="12">
    <source>
        <dbReference type="Proteomes" id="UP000007800"/>
    </source>
</evidence>
<dbReference type="InterPro" id="IPR012337">
    <property type="entry name" value="RNaseH-like_sf"/>
</dbReference>
<dbReference type="PANTHER" id="PTHR37984:SF5">
    <property type="entry name" value="PROTEIN NYNRIN-LIKE"/>
    <property type="match status" value="1"/>
</dbReference>
<dbReference type="Gene3D" id="4.10.60.10">
    <property type="entry name" value="Zinc finger, CCHC-type"/>
    <property type="match status" value="1"/>
</dbReference>
<reference evidence="11 12" key="1">
    <citation type="submission" date="2008-07" db="EMBL/GenBank/DDBJ databases">
        <authorList>
            <person name="El-Sayed N."/>
            <person name="Caler E."/>
            <person name="Inman J."/>
            <person name="Amedeo P."/>
            <person name="Hass B."/>
            <person name="Wortman J."/>
        </authorList>
    </citation>
    <scope>NUCLEOTIDE SEQUENCE [LARGE SCALE GENOMIC DNA]</scope>
    <source>
        <strain evidence="12">ATCC 50983 / TXsc</strain>
    </source>
</reference>
<evidence type="ECO:0000256" key="8">
    <source>
        <dbReference type="SAM" id="MobiDB-lite"/>
    </source>
</evidence>
<dbReference type="GO" id="GO:0003964">
    <property type="term" value="F:RNA-directed DNA polymerase activity"/>
    <property type="evidence" value="ECO:0007669"/>
    <property type="project" value="UniProtKB-KW"/>
</dbReference>
<dbReference type="Proteomes" id="UP000007800">
    <property type="component" value="Unassembled WGS sequence"/>
</dbReference>
<accession>C5LWV5</accession>
<feature type="domain" description="CCHC-type" evidence="9">
    <location>
        <begin position="226"/>
        <end position="240"/>
    </location>
</feature>
<proteinExistence type="predicted"/>
<feature type="non-terminal residue" evidence="11">
    <location>
        <position position="1"/>
    </location>
</feature>
<evidence type="ECO:0000256" key="5">
    <source>
        <dbReference type="ARBA" id="ARBA00022801"/>
    </source>
</evidence>
<dbReference type="Pfam" id="PF17921">
    <property type="entry name" value="Integrase_H2C2"/>
    <property type="match status" value="1"/>
</dbReference>
<dbReference type="InterPro" id="IPR041588">
    <property type="entry name" value="Integrase_H2C2"/>
</dbReference>
<dbReference type="GO" id="GO:0004519">
    <property type="term" value="F:endonuclease activity"/>
    <property type="evidence" value="ECO:0007669"/>
    <property type="project" value="UniProtKB-KW"/>
</dbReference>
<evidence type="ECO:0000256" key="3">
    <source>
        <dbReference type="ARBA" id="ARBA00022722"/>
    </source>
</evidence>
<dbReference type="GO" id="GO:0003676">
    <property type="term" value="F:nucleic acid binding"/>
    <property type="evidence" value="ECO:0007669"/>
    <property type="project" value="InterPro"/>
</dbReference>
<dbReference type="InParanoid" id="C5LWV5"/>
<dbReference type="InterPro" id="IPR036875">
    <property type="entry name" value="Znf_CCHC_sf"/>
</dbReference>
<gene>
    <name evidence="11" type="ORF">Pmar_PMAR027217</name>
</gene>
<feature type="compositionally biased region" description="Basic and acidic residues" evidence="8">
    <location>
        <begin position="568"/>
        <end position="579"/>
    </location>
</feature>
<dbReference type="GO" id="GO:0015074">
    <property type="term" value="P:DNA integration"/>
    <property type="evidence" value="ECO:0007669"/>
    <property type="project" value="InterPro"/>
</dbReference>
<dbReference type="PANTHER" id="PTHR37984">
    <property type="entry name" value="PROTEIN CBG26694"/>
    <property type="match status" value="1"/>
</dbReference>
<dbReference type="InterPro" id="IPR043502">
    <property type="entry name" value="DNA/RNA_pol_sf"/>
</dbReference>
<dbReference type="SUPFAM" id="SSF53098">
    <property type="entry name" value="Ribonuclease H-like"/>
    <property type="match status" value="1"/>
</dbReference>
<organism evidence="12">
    <name type="scientific">Perkinsus marinus (strain ATCC 50983 / TXsc)</name>
    <dbReference type="NCBI Taxonomy" id="423536"/>
    <lineage>
        <taxon>Eukaryota</taxon>
        <taxon>Sar</taxon>
        <taxon>Alveolata</taxon>
        <taxon>Perkinsozoa</taxon>
        <taxon>Perkinsea</taxon>
        <taxon>Perkinsida</taxon>
        <taxon>Perkinsidae</taxon>
        <taxon>Perkinsus</taxon>
    </lineage>
</organism>
<keyword evidence="5" id="KW-0378">Hydrolase</keyword>
<keyword evidence="3" id="KW-0540">Nuclease</keyword>
<feature type="domain" description="Integrase catalytic" evidence="10">
    <location>
        <begin position="1421"/>
        <end position="1590"/>
    </location>
</feature>
<dbReference type="PROSITE" id="PS50158">
    <property type="entry name" value="ZF_CCHC"/>
    <property type="match status" value="1"/>
</dbReference>
<dbReference type="EMBL" id="GG686286">
    <property type="protein sequence ID" value="EEQ98733.1"/>
    <property type="molecule type" value="Genomic_DNA"/>
</dbReference>
<dbReference type="GO" id="GO:0006508">
    <property type="term" value="P:proteolysis"/>
    <property type="evidence" value="ECO:0007669"/>
    <property type="project" value="InterPro"/>
</dbReference>
<dbReference type="PROSITE" id="PS00141">
    <property type="entry name" value="ASP_PROTEASE"/>
    <property type="match status" value="1"/>
</dbReference>
<dbReference type="SUPFAM" id="SSF57756">
    <property type="entry name" value="Retrovirus zinc finger-like domains"/>
    <property type="match status" value="1"/>
</dbReference>
<dbReference type="InterPro" id="IPR001584">
    <property type="entry name" value="Integrase_cat-core"/>
</dbReference>
<dbReference type="OrthoDB" id="8194935at2759"/>
<keyword evidence="2" id="KW-0548">Nucleotidyltransferase</keyword>
<dbReference type="GO" id="GO:0004190">
    <property type="term" value="F:aspartic-type endopeptidase activity"/>
    <property type="evidence" value="ECO:0007669"/>
    <property type="project" value="InterPro"/>
</dbReference>
<dbReference type="PROSITE" id="PS50994">
    <property type="entry name" value="INTEGRASE"/>
    <property type="match status" value="1"/>
</dbReference>
<keyword evidence="12" id="KW-1185">Reference proteome</keyword>
<feature type="region of interest" description="Disordered" evidence="8">
    <location>
        <begin position="538"/>
        <end position="588"/>
    </location>
</feature>
<dbReference type="InterPro" id="IPR050951">
    <property type="entry name" value="Retrovirus_Pol_polyprotein"/>
</dbReference>
<keyword evidence="6" id="KW-0695">RNA-directed DNA polymerase</keyword>
<evidence type="ECO:0000256" key="7">
    <source>
        <dbReference type="PROSITE-ProRule" id="PRU00047"/>
    </source>
</evidence>
<dbReference type="GO" id="GO:0008270">
    <property type="term" value="F:zinc ion binding"/>
    <property type="evidence" value="ECO:0007669"/>
    <property type="project" value="UniProtKB-KW"/>
</dbReference>
<dbReference type="Gene3D" id="3.30.420.10">
    <property type="entry name" value="Ribonuclease H-like superfamily/Ribonuclease H"/>
    <property type="match status" value="1"/>
</dbReference>
<evidence type="ECO:0000256" key="1">
    <source>
        <dbReference type="ARBA" id="ARBA00022679"/>
    </source>
</evidence>
<keyword evidence="7" id="KW-0863">Zinc-finger</keyword>
<sequence length="1956" mass="221166">NEDRRSGTMWLAEMERKTEGHPEVVQYLWLKQHTESDCWDTVVDRQKTPYRCHNSYAKHLAKVYKRVRRLYDTDEKLQRSLKAFENCRQGKDSVYFFIKRLERLSSELYYLGSPTLEYTLKWKLYMGLDDKELRGKLDDYVSDPKVSFKALKKRVMNRAQRMYQISKMLGDGERSDRERIRYRSRSSSRVREESVNSIGSNGISDRESCYSEKAILAIGRDTAGIRCYRCLKKGHSASSCLATEPADMENRCIRCGSPSHTLDKCKVKMEKVICKRCKFPGHLAYTCRTNIKDGSQGVGTPTARGRVTPNAKVHMVGTIEERGDLDGETIKEVENYRVTSTNVDYVPMVIGEVILEGKPVSALFDTGAEASLVTISTLREYVPNATVDSQSVPKVSVADGAAMTILGKVQLTVATARCSTLAKLNTSISLTPEGVQVQTGLKNYPKVGGSYRRRKVHFDDKVLYLPNKRVTSSPFSNKNLTIQYQVYKVNRLLKENEDRSSKDEFVELEDFLRPDSPWYIENLRDGVSRESKEVYSLEGFSGGEGEQPSDYDSIKDGRINVDGTPPTNDKEQRGQRQEERESEDMVDNKPPWEVLERRWLRDDKAVLGRVMISTPWMGEERPDMNYRYAAKRGAHSVERLNKVQREAFEKALNQYVTRGFCGIVKNNKEDNYEKLPTATECQAIWELLTEGSALQGTVVMLPKHFTPSHTVFRDNHVTTPCRIVLDFRELDKYCYKGGKAQNDLLGVLLHIRSFRHLIGSDVSKAFCQMVTSMVDLPYTSYTCIGEYTVLWERISFGSTMAPNMLEASTYDVIKEIEGIVECLPPHSEGLVDAKELDKEKLAKAMLYYSKSGLDYVMGGPAIPSKMLFQKFVDDLFFGGDTMEEAKQCKQFVSYIFQGHGLYTDPAKDLVASDDFDSRTGEAKSGHMLGYLLALERDDLHCVFTGTMPKDRVTKRQALAVLSSLYDPMGLLLELDMQGRFLWHAISKVYKDWANVIDATLTTRLKHWAQEAHRLSCCIGTKRFVDLANNSLIVSTDASTDAWGIDVRAYGEYASVRLMAKGGIFPAAQALWSIPRKELVGVHQGLKYIRSVSSHLPVQTFLRPYQAPLLYLSPDHKARPMVLLCDSEITIYRLRRAANDKRLPAPERRRLVEIRSMCEELDCVVKHIPSELNFADSITRARLDFGRSIKANDVLAAMDSSKVIYDYRETIGEEKGVDEDAFIGVMALTVDGIDLPSVQGLNDDQAEELTGLMRYVSPDGRYDEGLLNDEGFEEIVARCVRRCQEVDSELGQFRLYLKGEVSRSQLGLKANILARLGRICYVDTDGLLHRRPSSSDDSKRQYGKGVLYLGETGYAASVVRILSAIYHYIYGHLGAPKVYGKLTLKYWCKGLKRLVKITIGSCVSCLKARAARKIDYVTTHVQGLITTGLWQVVGADLAGPYGKCSPEDGDVDHYMLLVHDHVSGFTCARPLRDSRPKTIAAGFHSIFCEHGSPKVLLTDNDRVHFVRKDVKVVLARHGVKYYTLPGYAQFLSFWERPHKDFVEVTKAIRASARSEDANSYIADYLMAVRAYNMTPRLWANLSPAELHFTYGIRVPGERGECSEEIDWDALKMKYTDTDTIKFMRDGLPLLREVRKDAEVRLYEYLDLWRIRQERNLERMAKNNDRVYSPKLFDIVFTSKSPQHRIGHHLDTIWSGPHTVTGLKGSSVVDVTPGIIFPGLGGVDIDEVDDSKVIVPEEYGKPESFALKNVVHAAALQGVIYEYLNRGVRVYLDADGTLKEMKLQEGDDDGELVSKARAETELKRLAKKAEEAEGLGLSRGNFLPPGVEPLGLVEYDEDVQLPPNVNPDISSEEASMDSSEEDDIEERRIVDVSLLRERLGFAEGLRFGKFLRVKPPKNSVVITVGEDYVGMAIVLEREEEGYEDKVLLQPMKVELFNGCITVKRRLCSLTIVVMANPD</sequence>
<dbReference type="RefSeq" id="XP_002766016.1">
    <property type="nucleotide sequence ID" value="XM_002765970.1"/>
</dbReference>